<dbReference type="GeneID" id="117350885"/>
<keyword evidence="2" id="KW-0472">Membrane</keyword>
<dbReference type="KEGG" id="gsh:117350885"/>
<dbReference type="AlphaFoldDB" id="A0A6P8PCD9"/>
<evidence type="ECO:0000256" key="1">
    <source>
        <dbReference type="SAM" id="MobiDB-lite"/>
    </source>
</evidence>
<dbReference type="Proteomes" id="UP000515159">
    <property type="component" value="Chromosome 16"/>
</dbReference>
<reference evidence="4" key="1">
    <citation type="submission" date="2025-08" db="UniProtKB">
        <authorList>
            <consortium name="RefSeq"/>
        </authorList>
    </citation>
    <scope>IDENTIFICATION</scope>
</reference>
<gene>
    <name evidence="4" type="primary">LOC117350885</name>
</gene>
<evidence type="ECO:0000313" key="4">
    <source>
        <dbReference type="RefSeq" id="XP_033781474.1"/>
    </source>
</evidence>
<name>A0A6P8PCD9_GEOSA</name>
<feature type="compositionally biased region" description="Low complexity" evidence="1">
    <location>
        <begin position="164"/>
        <end position="177"/>
    </location>
</feature>
<dbReference type="InParanoid" id="A0A6P8PCD9"/>
<feature type="transmembrane region" description="Helical" evidence="2">
    <location>
        <begin position="212"/>
        <end position="237"/>
    </location>
</feature>
<dbReference type="SUPFAM" id="SSF48726">
    <property type="entry name" value="Immunoglobulin"/>
    <property type="match status" value="1"/>
</dbReference>
<sequence>MYWRINNFNGDYIYKQKEDFTHQDYKGRISMHGEPWSDKTASIKINNLRTRDSNRYFCQLEVTTNLGTSKMWKSPHWTELRVSDTQSNWDTTFVPWVVNIPSTHGVDIADRTKTRIPRVGQGIRTRLTSSRVGKGGRTRRTLRVENGGRTRTISRAGRGRRTRTTTPRVGNGGRTRTATSGVNEEGTTRTTVSRVDMEGRPKGSWQFHRTDLILLATVTSIFKLGICLLVALCFHWSRPCNSRSVKVDYPTMIKG</sequence>
<feature type="region of interest" description="Disordered" evidence="1">
    <location>
        <begin position="156"/>
        <end position="188"/>
    </location>
</feature>
<organism evidence="3 4">
    <name type="scientific">Geotrypetes seraphini</name>
    <name type="common">Gaboon caecilian</name>
    <name type="synonym">Caecilia seraphini</name>
    <dbReference type="NCBI Taxonomy" id="260995"/>
    <lineage>
        <taxon>Eukaryota</taxon>
        <taxon>Metazoa</taxon>
        <taxon>Chordata</taxon>
        <taxon>Craniata</taxon>
        <taxon>Vertebrata</taxon>
        <taxon>Euteleostomi</taxon>
        <taxon>Amphibia</taxon>
        <taxon>Gymnophiona</taxon>
        <taxon>Geotrypetes</taxon>
    </lineage>
</organism>
<dbReference type="OrthoDB" id="6152887at2759"/>
<keyword evidence="2" id="KW-0812">Transmembrane</keyword>
<dbReference type="RefSeq" id="XP_033781474.1">
    <property type="nucleotide sequence ID" value="XM_033925583.1"/>
</dbReference>
<accession>A0A6P8PCD9</accession>
<protein>
    <submittedName>
        <fullName evidence="4">Uncharacterized protein LOC117350885</fullName>
    </submittedName>
</protein>
<dbReference type="InterPro" id="IPR036179">
    <property type="entry name" value="Ig-like_dom_sf"/>
</dbReference>
<proteinExistence type="predicted"/>
<evidence type="ECO:0000256" key="2">
    <source>
        <dbReference type="SAM" id="Phobius"/>
    </source>
</evidence>
<dbReference type="Gene3D" id="2.60.40.10">
    <property type="entry name" value="Immunoglobulins"/>
    <property type="match status" value="1"/>
</dbReference>
<keyword evidence="2" id="KW-1133">Transmembrane helix</keyword>
<evidence type="ECO:0000313" key="3">
    <source>
        <dbReference type="Proteomes" id="UP000515159"/>
    </source>
</evidence>
<dbReference type="InterPro" id="IPR013783">
    <property type="entry name" value="Ig-like_fold"/>
</dbReference>
<keyword evidence="3" id="KW-1185">Reference proteome</keyword>